<evidence type="ECO:0000313" key="1">
    <source>
        <dbReference type="EMBL" id="TGX96860.1"/>
    </source>
</evidence>
<organism evidence="1 2">
    <name type="scientific">Hominisplanchenecus murintestinalis</name>
    <dbReference type="NCBI Taxonomy" id="2941517"/>
    <lineage>
        <taxon>Bacteria</taxon>
        <taxon>Bacillati</taxon>
        <taxon>Bacillota</taxon>
        <taxon>Clostridia</taxon>
        <taxon>Lachnospirales</taxon>
        <taxon>Lachnospiraceae</taxon>
        <taxon>Hominisplanchenecus</taxon>
    </lineage>
</organism>
<proteinExistence type="predicted"/>
<keyword evidence="2" id="KW-1185">Reference proteome</keyword>
<sequence>MRLISAEELKNWITKVYPRAARGFCELVDEMDTAYDVDRVIGKLKTEGFISDDVAGGRMVKIIKAGGANA</sequence>
<comment type="caution">
    <text evidence="1">The sequence shown here is derived from an EMBL/GenBank/DDBJ whole genome shotgun (WGS) entry which is preliminary data.</text>
</comment>
<dbReference type="EMBL" id="SRZB01000045">
    <property type="protein sequence ID" value="TGX96860.1"/>
    <property type="molecule type" value="Genomic_DNA"/>
</dbReference>
<evidence type="ECO:0000313" key="2">
    <source>
        <dbReference type="Proteomes" id="UP000307720"/>
    </source>
</evidence>
<accession>A0AC61QWG5</accession>
<name>A0AC61QWG5_9FIRM</name>
<gene>
    <name evidence="1" type="ORF">E5357_14815</name>
</gene>
<dbReference type="Proteomes" id="UP000307720">
    <property type="component" value="Unassembled WGS sequence"/>
</dbReference>
<protein>
    <submittedName>
        <fullName evidence="1">Uncharacterized protein</fullName>
    </submittedName>
</protein>
<reference evidence="1" key="1">
    <citation type="submission" date="2019-04" db="EMBL/GenBank/DDBJ databases">
        <title>Microbes associate with the intestines of laboratory mice.</title>
        <authorList>
            <person name="Navarre W."/>
            <person name="Wong E."/>
            <person name="Huang K."/>
            <person name="Tropini C."/>
            <person name="Ng K."/>
            <person name="Yu B."/>
        </authorList>
    </citation>
    <scope>NUCLEOTIDE SEQUENCE</scope>
    <source>
        <strain evidence="1">NM72_1-8</strain>
    </source>
</reference>